<name>A0A2A6CIH3_PRIPA</name>
<sequence>MADLNRKKGLAKIDIQSKNAPIGVELDGKGKVKKIQPSSSFLGILFTNDIIISVNEKPVQTTADFFNTVKKCVPGKINVSYERDHQYTTSCKKLEAVHPNTELYEVELAWRSGGTRIGMLIHRDFEGHVVVAVVEDGGAASSYVKPGDHLLKVNKVEVTDREKARALIMKSINDEKKVSITIERAVAQKSLMIAPSVIVDPVKSEDKSVTTDLPKWTIAKADDPAKSPAKIEDPLKSNSMTPPQKSEAFVISESPRILNADAIKLLGSTAPAGFKPIAPYAFAPDIIDFLKENLNFYKEKATTPGCLVNIGAPPTASTTTKASVTVDKPPELAITCDPSPKDLKITPKRAGAT</sequence>
<dbReference type="OrthoDB" id="5852987at2759"/>
<proteinExistence type="predicted"/>
<dbReference type="PANTHER" id="PTHR31327:SF5">
    <property type="entry name" value="PDZ DOMAIN-CONTAINING PROTEIN"/>
    <property type="match status" value="1"/>
</dbReference>
<dbReference type="Gene3D" id="2.30.42.10">
    <property type="match status" value="2"/>
</dbReference>
<feature type="compositionally biased region" description="Basic and acidic residues" evidence="1">
    <location>
        <begin position="224"/>
        <end position="235"/>
    </location>
</feature>
<organism evidence="2 3">
    <name type="scientific">Pristionchus pacificus</name>
    <name type="common">Parasitic nematode worm</name>
    <dbReference type="NCBI Taxonomy" id="54126"/>
    <lineage>
        <taxon>Eukaryota</taxon>
        <taxon>Metazoa</taxon>
        <taxon>Ecdysozoa</taxon>
        <taxon>Nematoda</taxon>
        <taxon>Chromadorea</taxon>
        <taxon>Rhabditida</taxon>
        <taxon>Rhabditina</taxon>
        <taxon>Diplogasteromorpha</taxon>
        <taxon>Diplogasteroidea</taxon>
        <taxon>Neodiplogasteridae</taxon>
        <taxon>Pristionchus</taxon>
    </lineage>
</organism>
<dbReference type="InterPro" id="IPR036034">
    <property type="entry name" value="PDZ_sf"/>
</dbReference>
<dbReference type="InterPro" id="IPR040264">
    <property type="entry name" value="T15H9.4-like"/>
</dbReference>
<reference evidence="3" key="1">
    <citation type="journal article" date="2008" name="Nat. Genet.">
        <title>The Pristionchus pacificus genome provides a unique perspective on nematode lifestyle and parasitism.</title>
        <authorList>
            <person name="Dieterich C."/>
            <person name="Clifton S.W."/>
            <person name="Schuster L.N."/>
            <person name="Chinwalla A."/>
            <person name="Delehaunty K."/>
            <person name="Dinkelacker I."/>
            <person name="Fulton L."/>
            <person name="Fulton R."/>
            <person name="Godfrey J."/>
            <person name="Minx P."/>
            <person name="Mitreva M."/>
            <person name="Roeseler W."/>
            <person name="Tian H."/>
            <person name="Witte H."/>
            <person name="Yang S.P."/>
            <person name="Wilson R.K."/>
            <person name="Sommer R.J."/>
        </authorList>
    </citation>
    <scope>NUCLEOTIDE SEQUENCE [LARGE SCALE GENOMIC DNA]</scope>
    <source>
        <strain evidence="3">PS312</strain>
    </source>
</reference>
<evidence type="ECO:0000313" key="2">
    <source>
        <dbReference type="EnsemblMetazoa" id="PPA45371.1"/>
    </source>
</evidence>
<dbReference type="SMART" id="SM00228">
    <property type="entry name" value="PDZ"/>
    <property type="match status" value="2"/>
</dbReference>
<dbReference type="SUPFAM" id="SSF50156">
    <property type="entry name" value="PDZ domain-like"/>
    <property type="match status" value="2"/>
</dbReference>
<accession>A0A8R1ZAK1</accession>
<feature type="region of interest" description="Disordered" evidence="1">
    <location>
        <begin position="331"/>
        <end position="353"/>
    </location>
</feature>
<feature type="region of interest" description="Disordered" evidence="1">
    <location>
        <begin position="224"/>
        <end position="243"/>
    </location>
</feature>
<dbReference type="InterPro" id="IPR001478">
    <property type="entry name" value="PDZ"/>
</dbReference>
<dbReference type="EnsemblMetazoa" id="PPA45371.1">
    <property type="protein sequence ID" value="PPA45371.1"/>
    <property type="gene ID" value="WBGene00283740"/>
</dbReference>
<accession>A0A2A6CIH3</accession>
<dbReference type="PANTHER" id="PTHR31327">
    <property type="entry name" value="SPERM MEIOSIS PDZ DOMAIN CONTAINING PROTEINS-RELATED"/>
    <property type="match status" value="1"/>
</dbReference>
<evidence type="ECO:0000313" key="3">
    <source>
        <dbReference type="Proteomes" id="UP000005239"/>
    </source>
</evidence>
<dbReference type="Pfam" id="PF13180">
    <property type="entry name" value="PDZ_2"/>
    <property type="match status" value="1"/>
</dbReference>
<dbReference type="AlphaFoldDB" id="A0A2A6CIH3"/>
<dbReference type="PROSITE" id="PS50106">
    <property type="entry name" value="PDZ"/>
    <property type="match status" value="1"/>
</dbReference>
<protein>
    <submittedName>
        <fullName evidence="2">Mpz-3</fullName>
    </submittedName>
</protein>
<gene>
    <name evidence="2" type="primary">WBGene00283740</name>
</gene>
<evidence type="ECO:0000256" key="1">
    <source>
        <dbReference type="SAM" id="MobiDB-lite"/>
    </source>
</evidence>
<reference evidence="2" key="2">
    <citation type="submission" date="2022-06" db="UniProtKB">
        <authorList>
            <consortium name="EnsemblMetazoa"/>
        </authorList>
    </citation>
    <scope>IDENTIFICATION</scope>
    <source>
        <strain evidence="2">PS312</strain>
    </source>
</reference>
<keyword evidence="3" id="KW-1185">Reference proteome</keyword>
<dbReference type="Proteomes" id="UP000005239">
    <property type="component" value="Unassembled WGS sequence"/>
</dbReference>